<sequence>MMSERRLFISFCISVFLCLAFVNCRNKVDKYDSPIRGKIFISVDESFKPVITEQVKVYEASHPGTHIEASYKSEADCFRDLQKDSTRMIIVSRGLSEEENQFYKDKLSFKVQWDILAYDAIVVIVNKQSKDSLFTIDKLRDYLSGKDTSKLVAVDGRNATSTVRMLKDSLLMGGEFGKNVMAAPDSKDLISYVSSNENAIGFIGFSWVGDEDDPVQQRYKDSIRFGLIECKNCEAGTFAKPSQATITAGQYPLVRPLFFVLKENTLGLGSGFVNFLSLERGQLIFRRSYLVPAKMNFTVRKSMMESNTNLINKTTE</sequence>
<name>A0A1I5U2B8_9BACT</name>
<dbReference type="InterPro" id="IPR050811">
    <property type="entry name" value="Phosphate_ABC_transporter"/>
</dbReference>
<evidence type="ECO:0000313" key="3">
    <source>
        <dbReference type="EMBL" id="SFP89409.1"/>
    </source>
</evidence>
<gene>
    <name evidence="3" type="ORF">SAMN05444277_10320</name>
</gene>
<dbReference type="PANTHER" id="PTHR30570:SF1">
    <property type="entry name" value="PHOSPHATE-BINDING PROTEIN PSTS"/>
    <property type="match status" value="1"/>
</dbReference>
<dbReference type="Pfam" id="PF12849">
    <property type="entry name" value="PBP_like_2"/>
    <property type="match status" value="1"/>
</dbReference>
<dbReference type="Proteomes" id="UP000199031">
    <property type="component" value="Unassembled WGS sequence"/>
</dbReference>
<dbReference type="STRING" id="1465490.SAMN05444277_10320"/>
<dbReference type="AlphaFoldDB" id="A0A1I5U2B8"/>
<keyword evidence="1" id="KW-0732">Signal</keyword>
<evidence type="ECO:0000259" key="2">
    <source>
        <dbReference type="Pfam" id="PF12849"/>
    </source>
</evidence>
<feature type="domain" description="PBP" evidence="2">
    <location>
        <begin position="33"/>
        <end position="276"/>
    </location>
</feature>
<dbReference type="PANTHER" id="PTHR30570">
    <property type="entry name" value="PERIPLASMIC PHOSPHATE BINDING COMPONENT OF PHOSPHATE ABC TRANSPORTER"/>
    <property type="match status" value="1"/>
</dbReference>
<organism evidence="3 4">
    <name type="scientific">Parafilimonas terrae</name>
    <dbReference type="NCBI Taxonomy" id="1465490"/>
    <lineage>
        <taxon>Bacteria</taxon>
        <taxon>Pseudomonadati</taxon>
        <taxon>Bacteroidota</taxon>
        <taxon>Chitinophagia</taxon>
        <taxon>Chitinophagales</taxon>
        <taxon>Chitinophagaceae</taxon>
        <taxon>Parafilimonas</taxon>
    </lineage>
</organism>
<dbReference type="SUPFAM" id="SSF53850">
    <property type="entry name" value="Periplasmic binding protein-like II"/>
    <property type="match status" value="1"/>
</dbReference>
<dbReference type="RefSeq" id="WP_090656292.1">
    <property type="nucleotide sequence ID" value="NZ_FOXQ01000003.1"/>
</dbReference>
<reference evidence="3 4" key="1">
    <citation type="submission" date="2016-10" db="EMBL/GenBank/DDBJ databases">
        <authorList>
            <person name="de Groot N.N."/>
        </authorList>
    </citation>
    <scope>NUCLEOTIDE SEQUENCE [LARGE SCALE GENOMIC DNA]</scope>
    <source>
        <strain evidence="3 4">DSM 28286</strain>
    </source>
</reference>
<dbReference type="OrthoDB" id="1450880at2"/>
<protein>
    <submittedName>
        <fullName evidence="3">Phosphate ABC transporter substrate-binding protein, PhoT family</fullName>
    </submittedName>
</protein>
<dbReference type="Gene3D" id="3.40.190.10">
    <property type="entry name" value="Periplasmic binding protein-like II"/>
    <property type="match status" value="2"/>
</dbReference>
<evidence type="ECO:0000256" key="1">
    <source>
        <dbReference type="ARBA" id="ARBA00022729"/>
    </source>
</evidence>
<accession>A0A1I5U2B8</accession>
<evidence type="ECO:0000313" key="4">
    <source>
        <dbReference type="Proteomes" id="UP000199031"/>
    </source>
</evidence>
<dbReference type="InterPro" id="IPR024370">
    <property type="entry name" value="PBP_domain"/>
</dbReference>
<keyword evidence="4" id="KW-1185">Reference proteome</keyword>
<dbReference type="EMBL" id="FOXQ01000003">
    <property type="protein sequence ID" value="SFP89409.1"/>
    <property type="molecule type" value="Genomic_DNA"/>
</dbReference>
<proteinExistence type="predicted"/>